<dbReference type="EMBL" id="VLNR01000002">
    <property type="protein sequence ID" value="TSE11352.1"/>
    <property type="molecule type" value="Genomic_DNA"/>
</dbReference>
<evidence type="ECO:0000313" key="2">
    <source>
        <dbReference type="EMBL" id="TSE11352.1"/>
    </source>
</evidence>
<dbReference type="InterPro" id="IPR036423">
    <property type="entry name" value="SOD-like_Cu/Zn_dom_sf"/>
</dbReference>
<keyword evidence="3" id="KW-1185">Reference proteome</keyword>
<dbReference type="SUPFAM" id="SSF49329">
    <property type="entry name" value="Cu,Zn superoxide dismutase-like"/>
    <property type="match status" value="1"/>
</dbReference>
<dbReference type="Proteomes" id="UP000318833">
    <property type="component" value="Unassembled WGS sequence"/>
</dbReference>
<name>A0A554VRR8_9FLAO</name>
<evidence type="ECO:0008006" key="4">
    <source>
        <dbReference type="Google" id="ProtNLM"/>
    </source>
</evidence>
<comment type="similarity">
    <text evidence="1">Belongs to the Cu-Zn superoxide dismutase family.</text>
</comment>
<dbReference type="GO" id="GO:0046872">
    <property type="term" value="F:metal ion binding"/>
    <property type="evidence" value="ECO:0007669"/>
    <property type="project" value="InterPro"/>
</dbReference>
<comment type="caution">
    <text evidence="2">The sequence shown here is derived from an EMBL/GenBank/DDBJ whole genome shotgun (WGS) entry which is preliminary data.</text>
</comment>
<dbReference type="GO" id="GO:0006801">
    <property type="term" value="P:superoxide metabolic process"/>
    <property type="evidence" value="ECO:0007669"/>
    <property type="project" value="InterPro"/>
</dbReference>
<evidence type="ECO:0000256" key="1">
    <source>
        <dbReference type="ARBA" id="ARBA00010457"/>
    </source>
</evidence>
<proteinExistence type="inferred from homology"/>
<dbReference type="OrthoDB" id="1451403at2"/>
<evidence type="ECO:0000313" key="3">
    <source>
        <dbReference type="Proteomes" id="UP000318833"/>
    </source>
</evidence>
<dbReference type="RefSeq" id="WP_109436968.1">
    <property type="nucleotide sequence ID" value="NZ_CANLFO010000005.1"/>
</dbReference>
<accession>A0A554VRR8</accession>
<organism evidence="2 3">
    <name type="scientific">Aquimarina algiphila</name>
    <dbReference type="NCBI Taxonomy" id="2047982"/>
    <lineage>
        <taxon>Bacteria</taxon>
        <taxon>Pseudomonadati</taxon>
        <taxon>Bacteroidota</taxon>
        <taxon>Flavobacteriia</taxon>
        <taxon>Flavobacteriales</taxon>
        <taxon>Flavobacteriaceae</taxon>
        <taxon>Aquimarina</taxon>
    </lineage>
</organism>
<sequence>MKKLLLFLTITIAFCYSCNNDDDEPNVIKQEFVLEEVNNSGIKGLVSIVKSATDYTFFTIILEGTSSGNLYPTHIYNDSLTDDGNIAFSLSEAYRREGDKVAISSTPFSPIDKGDSFFVMTYDELINFDGHVKILKSESDPTVVAQGNIGINAQ</sequence>
<reference evidence="2 3" key="1">
    <citation type="submission" date="2019-07" db="EMBL/GenBank/DDBJ databases">
        <title>The draft genome sequence of Aquimarina algiphila M91.</title>
        <authorList>
            <person name="Meng X."/>
        </authorList>
    </citation>
    <scope>NUCLEOTIDE SEQUENCE [LARGE SCALE GENOMIC DNA]</scope>
    <source>
        <strain evidence="2 3">M91</strain>
    </source>
</reference>
<dbReference type="AlphaFoldDB" id="A0A554VRR8"/>
<gene>
    <name evidence="2" type="ORF">FOF46_01600</name>
</gene>
<protein>
    <recommendedName>
        <fullName evidence="4">CHRD domain-containing protein</fullName>
    </recommendedName>
</protein>